<dbReference type="SUPFAM" id="SSF88713">
    <property type="entry name" value="Glycoside hydrolase/deacetylase"/>
    <property type="match status" value="1"/>
</dbReference>
<reference evidence="8" key="1">
    <citation type="journal article" date="2019" name="Int. J. Syst. Evol. Microbiol.">
        <title>The Global Catalogue of Microorganisms (GCM) 10K type strain sequencing project: providing services to taxonomists for standard genome sequencing and annotation.</title>
        <authorList>
            <consortium name="The Broad Institute Genomics Platform"/>
            <consortium name="The Broad Institute Genome Sequencing Center for Infectious Disease"/>
            <person name="Wu L."/>
            <person name="Ma J."/>
        </authorList>
    </citation>
    <scope>NUCLEOTIDE SEQUENCE [LARGE SCALE GENOMIC DNA]</scope>
    <source>
        <strain evidence="8">KACC 12633</strain>
    </source>
</reference>
<dbReference type="PROSITE" id="PS51677">
    <property type="entry name" value="NODB"/>
    <property type="match status" value="1"/>
</dbReference>
<dbReference type="EMBL" id="JBHSML010000003">
    <property type="protein sequence ID" value="MFC5515430.1"/>
    <property type="molecule type" value="Genomic_DNA"/>
</dbReference>
<name>A0ABW0PSB4_9HYPH</name>
<comment type="caution">
    <text evidence="7">The sequence shown here is derived from an EMBL/GenBank/DDBJ whole genome shotgun (WGS) entry which is preliminary data.</text>
</comment>
<dbReference type="Gene3D" id="3.20.20.370">
    <property type="entry name" value="Glycoside hydrolase/deacetylase"/>
    <property type="match status" value="1"/>
</dbReference>
<proteinExistence type="inferred from homology"/>
<evidence type="ECO:0000256" key="5">
    <source>
        <dbReference type="ARBA" id="ARBA00032976"/>
    </source>
</evidence>
<dbReference type="InterPro" id="IPR011330">
    <property type="entry name" value="Glyco_hydro/deAcase_b/a-brl"/>
</dbReference>
<protein>
    <recommendedName>
        <fullName evidence="3">Chitooligosaccharide deacetylase</fullName>
    </recommendedName>
    <alternativeName>
        <fullName evidence="5">Nodulation protein B</fullName>
    </alternativeName>
</protein>
<keyword evidence="8" id="KW-1185">Reference proteome</keyword>
<evidence type="ECO:0000256" key="2">
    <source>
        <dbReference type="ARBA" id="ARBA00010973"/>
    </source>
</evidence>
<comment type="function">
    <text evidence="1">Is involved in generating a small heat-stable compound (Nod), an acylated oligomer of N-acetylglucosamine, that stimulates mitosis in various plant protoplasts.</text>
</comment>
<evidence type="ECO:0000259" key="6">
    <source>
        <dbReference type="PROSITE" id="PS51677"/>
    </source>
</evidence>
<dbReference type="PANTHER" id="PTHR34216">
    <property type="match status" value="1"/>
</dbReference>
<evidence type="ECO:0000256" key="1">
    <source>
        <dbReference type="ARBA" id="ARBA00003236"/>
    </source>
</evidence>
<dbReference type="RefSeq" id="WP_266342317.1">
    <property type="nucleotide sequence ID" value="NZ_JAPKNH010000001.1"/>
</dbReference>
<organism evidence="7 8">
    <name type="scientific">Kaistia terrae</name>
    <dbReference type="NCBI Taxonomy" id="537017"/>
    <lineage>
        <taxon>Bacteria</taxon>
        <taxon>Pseudomonadati</taxon>
        <taxon>Pseudomonadota</taxon>
        <taxon>Alphaproteobacteria</taxon>
        <taxon>Hyphomicrobiales</taxon>
        <taxon>Kaistiaceae</taxon>
        <taxon>Kaistia</taxon>
    </lineage>
</organism>
<evidence type="ECO:0000313" key="7">
    <source>
        <dbReference type="EMBL" id="MFC5515430.1"/>
    </source>
</evidence>
<feature type="domain" description="NodB homology" evidence="6">
    <location>
        <begin position="94"/>
        <end position="356"/>
    </location>
</feature>
<comment type="similarity">
    <text evidence="2">Belongs to the polysaccharide deacetylase family.</text>
</comment>
<dbReference type="PANTHER" id="PTHR34216:SF7">
    <property type="entry name" value="POLY-BETA-1,6-N-ACETYL-D-GLUCOSAMINE N-DEACETYLASE"/>
    <property type="match status" value="1"/>
</dbReference>
<dbReference type="CDD" id="cd10968">
    <property type="entry name" value="CE4_Mlr8448_like_5s"/>
    <property type="match status" value="1"/>
</dbReference>
<keyword evidence="4" id="KW-0732">Signal</keyword>
<evidence type="ECO:0000313" key="8">
    <source>
        <dbReference type="Proteomes" id="UP001596150"/>
    </source>
</evidence>
<evidence type="ECO:0000256" key="4">
    <source>
        <dbReference type="ARBA" id="ARBA00022729"/>
    </source>
</evidence>
<dbReference type="InterPro" id="IPR051398">
    <property type="entry name" value="Polysacch_Deacetylase"/>
</dbReference>
<dbReference type="Proteomes" id="UP001596150">
    <property type="component" value="Unassembled WGS sequence"/>
</dbReference>
<dbReference type="InterPro" id="IPR002509">
    <property type="entry name" value="NODB_dom"/>
</dbReference>
<dbReference type="Pfam" id="PF01522">
    <property type="entry name" value="Polysacc_deac_1"/>
    <property type="match status" value="1"/>
</dbReference>
<gene>
    <name evidence="7" type="ORF">ACFPP9_06580</name>
</gene>
<sequence>MPDLKVAGYKAGLNALYWSGVHRLFADRTQGAGAILMFHHVRPESASRFQPNAHLEVTPTFLGDVVERVRARGMDIVDLDEAMLRLANPGKARRFVVLTFDDGYRNNFTNAYPILKALGVPFTVYVATGLIDGTAVPWWEVIVAIIERAAGVQIRIGDRDFDLATDSLTKKRIAARILARKLCLVSEDAQREAIDRAASDYAVDTRHMLLDEMMNWDEVRALSADPLVTIGAHTVGHYALARLEPGRAECEMTESRDRIEAMTGSRPRHFAYPYGSPGAAGEREFDLAEKLGFATSVTTRRGVLAPTSRMTALPRISMNGHYQSTRYVDLLLSGVPVVLERRIRNWAGSALSSSAR</sequence>
<accession>A0ABW0PSB4</accession>
<evidence type="ECO:0000256" key="3">
    <source>
        <dbReference type="ARBA" id="ARBA00020071"/>
    </source>
</evidence>